<evidence type="ECO:0000313" key="7">
    <source>
        <dbReference type="EMBL" id="GAI03846.1"/>
    </source>
</evidence>
<protein>
    <recommendedName>
        <fullName evidence="6">Carbohydrate kinase PfkB domain-containing protein</fullName>
    </recommendedName>
</protein>
<evidence type="ECO:0000256" key="4">
    <source>
        <dbReference type="ARBA" id="ARBA00022777"/>
    </source>
</evidence>
<dbReference type="CDD" id="cd01167">
    <property type="entry name" value="bac_FRK"/>
    <property type="match status" value="1"/>
</dbReference>
<proteinExistence type="inferred from homology"/>
<keyword evidence="5" id="KW-0067">ATP-binding</keyword>
<evidence type="ECO:0000256" key="3">
    <source>
        <dbReference type="ARBA" id="ARBA00022741"/>
    </source>
</evidence>
<dbReference type="Gene3D" id="3.40.1190.20">
    <property type="match status" value="1"/>
</dbReference>
<name>X1LDB9_9ZZZZ</name>
<accession>X1LDB9</accession>
<dbReference type="GO" id="GO:0005524">
    <property type="term" value="F:ATP binding"/>
    <property type="evidence" value="ECO:0007669"/>
    <property type="project" value="UniProtKB-KW"/>
</dbReference>
<dbReference type="InterPro" id="IPR011611">
    <property type="entry name" value="PfkB_dom"/>
</dbReference>
<dbReference type="Pfam" id="PF00294">
    <property type="entry name" value="PfkB"/>
    <property type="match status" value="1"/>
</dbReference>
<dbReference type="GO" id="GO:0016301">
    <property type="term" value="F:kinase activity"/>
    <property type="evidence" value="ECO:0007669"/>
    <property type="project" value="UniProtKB-KW"/>
</dbReference>
<feature type="domain" description="Carbohydrate kinase PfkB" evidence="6">
    <location>
        <begin position="2"/>
        <end position="224"/>
    </location>
</feature>
<gene>
    <name evidence="7" type="ORF">S06H3_19132</name>
</gene>
<keyword evidence="2" id="KW-0808">Transferase</keyword>
<comment type="caution">
    <text evidence="7">The sequence shown here is derived from an EMBL/GenBank/DDBJ whole genome shotgun (WGS) entry which is preliminary data.</text>
</comment>
<evidence type="ECO:0000256" key="2">
    <source>
        <dbReference type="ARBA" id="ARBA00022679"/>
    </source>
</evidence>
<dbReference type="PANTHER" id="PTHR43085:SF1">
    <property type="entry name" value="PSEUDOURIDINE KINASE-RELATED"/>
    <property type="match status" value="1"/>
</dbReference>
<reference evidence="7" key="1">
    <citation type="journal article" date="2014" name="Front. Microbiol.">
        <title>High frequency of phylogenetically diverse reductive dehalogenase-homologous genes in deep subseafloor sedimentary metagenomes.</title>
        <authorList>
            <person name="Kawai M."/>
            <person name="Futagami T."/>
            <person name="Toyoda A."/>
            <person name="Takaki Y."/>
            <person name="Nishi S."/>
            <person name="Hori S."/>
            <person name="Arai W."/>
            <person name="Tsubouchi T."/>
            <person name="Morono Y."/>
            <person name="Uchiyama I."/>
            <person name="Ito T."/>
            <person name="Fujiyama A."/>
            <person name="Inagaki F."/>
            <person name="Takami H."/>
        </authorList>
    </citation>
    <scope>NUCLEOTIDE SEQUENCE</scope>
    <source>
        <strain evidence="7">Expedition CK06-06</strain>
    </source>
</reference>
<evidence type="ECO:0000259" key="6">
    <source>
        <dbReference type="Pfam" id="PF00294"/>
    </source>
</evidence>
<dbReference type="PANTHER" id="PTHR43085">
    <property type="entry name" value="HEXOKINASE FAMILY MEMBER"/>
    <property type="match status" value="1"/>
</dbReference>
<dbReference type="InterPro" id="IPR050306">
    <property type="entry name" value="PfkB_Carbo_kinase"/>
</dbReference>
<dbReference type="InterPro" id="IPR029056">
    <property type="entry name" value="Ribokinase-like"/>
</dbReference>
<comment type="similarity">
    <text evidence="1">Belongs to the carbohydrate kinase PfkB family.</text>
</comment>
<dbReference type="InterPro" id="IPR002173">
    <property type="entry name" value="Carboh/pur_kinase_PfkB_CS"/>
</dbReference>
<dbReference type="SUPFAM" id="SSF53613">
    <property type="entry name" value="Ribokinase-like"/>
    <property type="match status" value="1"/>
</dbReference>
<organism evidence="7">
    <name type="scientific">marine sediment metagenome</name>
    <dbReference type="NCBI Taxonomy" id="412755"/>
    <lineage>
        <taxon>unclassified sequences</taxon>
        <taxon>metagenomes</taxon>
        <taxon>ecological metagenomes</taxon>
    </lineage>
</organism>
<dbReference type="PROSITE" id="PS00584">
    <property type="entry name" value="PFKB_KINASES_2"/>
    <property type="match status" value="1"/>
</dbReference>
<sequence length="239" mass="25956">MGVDASRVYLSRRANTTLAFVSVDEDGERSFQFHRGADAQLRPDEITDEYIADSQVLHFGSISMISEPSRSATLKAVKAAERNGLTVTYDPNLRPSLWGSRKKAKNCMTAGLRRADVVKLSDEEVRFMFGSSVEEAAAELLESADRVFISLGKRGCYYADRDSRGYSAPYRVEVRDTTGAGDGFMGGVIYGILNGWDIEKTASFSNAVGALTANRLGGIPSLPTLGEVTQLHKSILGLS</sequence>
<evidence type="ECO:0000256" key="1">
    <source>
        <dbReference type="ARBA" id="ARBA00010688"/>
    </source>
</evidence>
<keyword evidence="3" id="KW-0547">Nucleotide-binding</keyword>
<evidence type="ECO:0000256" key="5">
    <source>
        <dbReference type="ARBA" id="ARBA00022840"/>
    </source>
</evidence>
<keyword evidence="4" id="KW-0418">Kinase</keyword>
<dbReference type="EMBL" id="BARV01009762">
    <property type="protein sequence ID" value="GAI03846.1"/>
    <property type="molecule type" value="Genomic_DNA"/>
</dbReference>
<dbReference type="AlphaFoldDB" id="X1LDB9"/>